<proteinExistence type="predicted"/>
<keyword evidence="2" id="KW-1185">Reference proteome</keyword>
<dbReference type="EMBL" id="CP027033">
    <property type="protein sequence ID" value="AXR81132.1"/>
    <property type="molecule type" value="Genomic_DNA"/>
</dbReference>
<dbReference type="InterPro" id="IPR006311">
    <property type="entry name" value="TAT_signal"/>
</dbReference>
<reference evidence="2" key="1">
    <citation type="submission" date="2018-02" db="EMBL/GenBank/DDBJ databases">
        <title>Phenotypic and genomic properties of facultatively anaerobic sulfur-reducing natronoarchaea from hypersaline soda lakes.</title>
        <authorList>
            <person name="Sorokin D.Y."/>
            <person name="Kublanov I.V."/>
            <person name="Roman P."/>
            <person name="Sinninghe Damste J.S."/>
            <person name="Golyshin P.N."/>
            <person name="Rojo D."/>
            <person name="Ciordia S."/>
            <person name="Mena M.D.C."/>
            <person name="Ferrer M."/>
            <person name="Messina E."/>
            <person name="Smedile F."/>
            <person name="La Spada G."/>
            <person name="La Cono V."/>
            <person name="Yakimov M.M."/>
        </authorList>
    </citation>
    <scope>NUCLEOTIDE SEQUENCE [LARGE SCALE GENOMIC DNA]</scope>
    <source>
        <strain evidence="2">AArc-Mg</strain>
    </source>
</reference>
<dbReference type="Proteomes" id="UP000258613">
    <property type="component" value="Chromosome"/>
</dbReference>
<dbReference type="PROSITE" id="PS51318">
    <property type="entry name" value="TAT"/>
    <property type="match status" value="1"/>
</dbReference>
<evidence type="ECO:0000313" key="1">
    <source>
        <dbReference type="EMBL" id="AXR81132.1"/>
    </source>
</evidence>
<dbReference type="OrthoDB" id="201973at2157"/>
<sequence>MTDGDVSRRDYVRLAAVSGGLAAVAGCTEFGESEEPSAVEDPDDEQVDTEIPAARMDTADFASVRQFDGDSYERAHAYRKRRAVETLLRDPEVHALVGDWVGGFEAYEVLTNHLETVSIQGPTALRVQEEGFPDGDEGEFQVTAENRQTVYGLIDRHTDEIVALEITDPQDIGWSVTQRPDQMAIGQAILETDVVREAIGDVTELEWYPSWKGAAGSYTGLGQADLRHGEGGTAVLNVNDGGDVRTISAFIDGSDPEAPVLVDVAVVDHAVEYPLYELVETIVPADESVLDAVPDVPTEQRPYYTANDGHHRMELPDESFERDDWDLEWEHADAQGVTVAASFRGSPVFEAMNAPVTYTGYYLPPREDRNTREWYFPDDDSVFSGDLLFWDVHSSVSGGPGMLGRLDFPARDDVPSGFQLKTHYHSSAIGHESIDFHSGIRFGPYNYDIAYEFYADGTLSPIFRRTGPGLITQFAGKRRANTDEYGTDGSYDEPVLQHYISAQAIDVTPGTEDGAEIDYFDGEDWTTPDEEFYVEGEPGTIVRFANPDGSERIDVPLDDGLEVVVARRDEDEIGPGEQTADRLSEETIPYSFYHPAQYVDGDPIQGERVILWLLMIGPVNQLPYASGLTNFVTTARLTLSGY</sequence>
<name>A0A346PNN7_9EURY</name>
<accession>A0A346PNN7</accession>
<dbReference type="KEGG" id="nag:AArcMg_1116"/>
<dbReference type="GeneID" id="37641614"/>
<organism evidence="1 2">
    <name type="scientific">Natrarchaeobaculum sulfurireducens</name>
    <dbReference type="NCBI Taxonomy" id="2044521"/>
    <lineage>
        <taxon>Archaea</taxon>
        <taxon>Methanobacteriati</taxon>
        <taxon>Methanobacteriota</taxon>
        <taxon>Stenosarchaea group</taxon>
        <taxon>Halobacteria</taxon>
        <taxon>Halobacteriales</taxon>
        <taxon>Natrialbaceae</taxon>
        <taxon>Natrarchaeobaculum</taxon>
    </lineage>
</organism>
<protein>
    <submittedName>
        <fullName evidence="1">Uncharacterized protein</fullName>
    </submittedName>
</protein>
<dbReference type="AlphaFoldDB" id="A0A346PNN7"/>
<gene>
    <name evidence="1" type="ORF">AArcMg_1116</name>
</gene>
<dbReference type="RefSeq" id="WP_117367853.1">
    <property type="nucleotide sequence ID" value="NZ_CP027033.1"/>
</dbReference>
<evidence type="ECO:0000313" key="2">
    <source>
        <dbReference type="Proteomes" id="UP000258613"/>
    </source>
</evidence>